<feature type="region of interest" description="Disordered" evidence="1">
    <location>
        <begin position="103"/>
        <end position="245"/>
    </location>
</feature>
<dbReference type="Pfam" id="PF15483">
    <property type="entry name" value="DUF4641"/>
    <property type="match status" value="1"/>
</dbReference>
<dbReference type="Proteomes" id="UP000504623">
    <property type="component" value="Unplaced"/>
</dbReference>
<dbReference type="GeneID" id="102826914"/>
<dbReference type="InterPro" id="IPR027822">
    <property type="entry name" value="DUF4641"/>
</dbReference>
<reference evidence="3" key="1">
    <citation type="submission" date="2025-08" db="UniProtKB">
        <authorList>
            <consortium name="RefSeq"/>
        </authorList>
    </citation>
    <scope>IDENTIFICATION</scope>
    <source>
        <tissue evidence="3">Spleen</tissue>
    </source>
</reference>
<proteinExistence type="predicted"/>
<feature type="compositionally biased region" description="Basic and acidic residues" evidence="1">
    <location>
        <begin position="60"/>
        <end position="71"/>
    </location>
</feature>
<evidence type="ECO:0000256" key="1">
    <source>
        <dbReference type="SAM" id="MobiDB-lite"/>
    </source>
</evidence>
<keyword evidence="2" id="KW-1185">Reference proteome</keyword>
<gene>
    <name evidence="3" type="primary">LOC102826914</name>
</gene>
<evidence type="ECO:0000313" key="2">
    <source>
        <dbReference type="Proteomes" id="UP000504623"/>
    </source>
</evidence>
<feature type="compositionally biased region" description="Low complexity" evidence="1">
    <location>
        <begin position="420"/>
        <end position="433"/>
    </location>
</feature>
<organism evidence="2 3">
    <name type="scientific">Chrysochloris asiatica</name>
    <name type="common">Cape golden mole</name>
    <dbReference type="NCBI Taxonomy" id="185453"/>
    <lineage>
        <taxon>Eukaryota</taxon>
        <taxon>Metazoa</taxon>
        <taxon>Chordata</taxon>
        <taxon>Craniata</taxon>
        <taxon>Vertebrata</taxon>
        <taxon>Euteleostomi</taxon>
        <taxon>Mammalia</taxon>
        <taxon>Eutheria</taxon>
        <taxon>Afrotheria</taxon>
        <taxon>Chrysochloridae</taxon>
        <taxon>Chrysochlorinae</taxon>
        <taxon>Chrysochloris</taxon>
    </lineage>
</organism>
<dbReference type="PANTHER" id="PTHR31866:SF1">
    <property type="entry name" value="GENE 4779-RELATED"/>
    <property type="match status" value="1"/>
</dbReference>
<dbReference type="RefSeq" id="XP_006868620.1">
    <property type="nucleotide sequence ID" value="XM_006868558.1"/>
</dbReference>
<accession>A0A9B0WVK9</accession>
<feature type="region of interest" description="Disordered" evidence="1">
    <location>
        <begin position="272"/>
        <end position="434"/>
    </location>
</feature>
<dbReference type="PANTHER" id="PTHR31866">
    <property type="entry name" value="GENE 4779-RELATED"/>
    <property type="match status" value="1"/>
</dbReference>
<evidence type="ECO:0000313" key="3">
    <source>
        <dbReference type="RefSeq" id="XP_006868620.1"/>
    </source>
</evidence>
<dbReference type="AlphaFoldDB" id="A0A9B0WVK9"/>
<sequence length="480" mass="52217">MSSPDEVPFGGASHSPEKGEKGSLRGATTGSPRGRRRGLDVGTPHSGESRAGLPVAVGFKVEREVIGDRGAVRRSRQGRPASPTGKKENALEYILHFEETEESLATARPMTKRDTRRVRRNSSPESCATQRPCMEEDLAGVPSDSESSDEFSEIPLMKVIIQPKAKVQAKSDCPEDPGDAPRASNPHAKDNVVHVPDSFLSATARRFPSAAERQQPVGELEMSSRKKMQSVAWGKKGARPDYPRAASASTTTAAVAAASVYDLPRATLRKKEAQEKKCLSGASKVALERKHPSLPSWGQRVPMSLPEPATFPPISGISLLGRSKRESSVPSGPRQPRHNAGKKSLVSRTRELELVTQDDDPNRDPTSMDLSLYCGEGSSGEPSPRAPQVPGSSQPLALDQEVVRPRNPTPSGDQRPLTSRMRQNRQQQPPRVQGCPRCVMLQKEIDELKEQLAALQSLTDKFLSLISLLFAAHREDYDGN</sequence>
<name>A0A9B0WVK9_CHRAS</name>
<protein>
    <submittedName>
        <fullName evidence="3">Uncharacterized protein CXorf49 homolog</fullName>
    </submittedName>
</protein>
<dbReference type="OrthoDB" id="9629060at2759"/>
<feature type="region of interest" description="Disordered" evidence="1">
    <location>
        <begin position="1"/>
        <end position="90"/>
    </location>
</feature>